<evidence type="ECO:0000313" key="9">
    <source>
        <dbReference type="EMBL" id="HIR06331.1"/>
    </source>
</evidence>
<evidence type="ECO:0000256" key="7">
    <source>
        <dbReference type="ARBA" id="ARBA00023136"/>
    </source>
</evidence>
<dbReference type="AlphaFoldDB" id="A0A9D1D5N0"/>
<feature type="transmembrane region" description="Helical" evidence="8">
    <location>
        <begin position="120"/>
        <end position="142"/>
    </location>
</feature>
<feature type="transmembrane region" description="Helical" evidence="8">
    <location>
        <begin position="216"/>
        <end position="242"/>
    </location>
</feature>
<comment type="subcellular location">
    <subcellularLocation>
        <location evidence="1">Cell membrane</location>
        <topology evidence="1">Multi-pass membrane protein</topology>
    </subcellularLocation>
</comment>
<feature type="transmembrane region" description="Helical" evidence="8">
    <location>
        <begin position="66"/>
        <end position="87"/>
    </location>
</feature>
<reference evidence="9" key="1">
    <citation type="submission" date="2020-10" db="EMBL/GenBank/DDBJ databases">
        <authorList>
            <person name="Gilroy R."/>
        </authorList>
    </citation>
    <scope>NUCLEOTIDE SEQUENCE</scope>
    <source>
        <strain evidence="9">CHK180-2868</strain>
    </source>
</reference>
<dbReference type="GO" id="GO:0005886">
    <property type="term" value="C:plasma membrane"/>
    <property type="evidence" value="ECO:0007669"/>
    <property type="project" value="UniProtKB-SubCell"/>
</dbReference>
<dbReference type="EMBL" id="DVGC01000058">
    <property type="protein sequence ID" value="HIR06331.1"/>
    <property type="molecule type" value="Genomic_DNA"/>
</dbReference>
<gene>
    <name evidence="9" type="ORF">IAB28_10270</name>
</gene>
<dbReference type="PANTHER" id="PTHR36838:SF1">
    <property type="entry name" value="SLR1864 PROTEIN"/>
    <property type="match status" value="1"/>
</dbReference>
<protein>
    <submittedName>
        <fullName evidence="9">AEC family transporter</fullName>
    </submittedName>
</protein>
<feature type="transmembrane region" description="Helical" evidence="8">
    <location>
        <begin position="154"/>
        <end position="174"/>
    </location>
</feature>
<feature type="transmembrane region" description="Helical" evidence="8">
    <location>
        <begin position="277"/>
        <end position="298"/>
    </location>
</feature>
<evidence type="ECO:0000256" key="4">
    <source>
        <dbReference type="ARBA" id="ARBA00022475"/>
    </source>
</evidence>
<evidence type="ECO:0000256" key="3">
    <source>
        <dbReference type="ARBA" id="ARBA00022448"/>
    </source>
</evidence>
<name>A0A9D1D5N0_9FIRM</name>
<feature type="transmembrane region" description="Helical" evidence="8">
    <location>
        <begin position="96"/>
        <end position="114"/>
    </location>
</feature>
<comment type="caution">
    <text evidence="9">The sequence shown here is derived from an EMBL/GenBank/DDBJ whole genome shotgun (WGS) entry which is preliminary data.</text>
</comment>
<comment type="similarity">
    <text evidence="2">Belongs to the auxin efflux carrier (TC 2.A.69) family.</text>
</comment>
<evidence type="ECO:0000256" key="5">
    <source>
        <dbReference type="ARBA" id="ARBA00022692"/>
    </source>
</evidence>
<organism evidence="9 10">
    <name type="scientific">Candidatus Copromonas faecavium</name>
    <name type="common">nom. illeg.</name>
    <dbReference type="NCBI Taxonomy" id="2840740"/>
    <lineage>
        <taxon>Bacteria</taxon>
        <taxon>Bacillati</taxon>
        <taxon>Bacillota</taxon>
        <taxon>Clostridia</taxon>
        <taxon>Lachnospirales</taxon>
        <taxon>Lachnospiraceae</taxon>
        <taxon>Candidatus Copromonas (nom. illeg.)</taxon>
    </lineage>
</organism>
<keyword evidence="4" id="KW-1003">Cell membrane</keyword>
<evidence type="ECO:0000256" key="1">
    <source>
        <dbReference type="ARBA" id="ARBA00004651"/>
    </source>
</evidence>
<feature type="transmembrane region" description="Helical" evidence="8">
    <location>
        <begin position="6"/>
        <end position="23"/>
    </location>
</feature>
<proteinExistence type="inferred from homology"/>
<feature type="transmembrane region" description="Helical" evidence="8">
    <location>
        <begin position="35"/>
        <end position="54"/>
    </location>
</feature>
<dbReference type="InterPro" id="IPR038770">
    <property type="entry name" value="Na+/solute_symporter_sf"/>
</dbReference>
<evidence type="ECO:0000256" key="8">
    <source>
        <dbReference type="SAM" id="Phobius"/>
    </source>
</evidence>
<dbReference type="GO" id="GO:0055085">
    <property type="term" value="P:transmembrane transport"/>
    <property type="evidence" value="ECO:0007669"/>
    <property type="project" value="InterPro"/>
</dbReference>
<keyword evidence="5 8" id="KW-0812">Transmembrane</keyword>
<evidence type="ECO:0000256" key="2">
    <source>
        <dbReference type="ARBA" id="ARBA00010145"/>
    </source>
</evidence>
<dbReference type="Proteomes" id="UP000824250">
    <property type="component" value="Unassembled WGS sequence"/>
</dbReference>
<accession>A0A9D1D5N0</accession>
<evidence type="ECO:0000313" key="10">
    <source>
        <dbReference type="Proteomes" id="UP000824250"/>
    </source>
</evidence>
<reference evidence="9" key="2">
    <citation type="journal article" date="2021" name="PeerJ">
        <title>Extensive microbial diversity within the chicken gut microbiome revealed by metagenomics and culture.</title>
        <authorList>
            <person name="Gilroy R."/>
            <person name="Ravi A."/>
            <person name="Getino M."/>
            <person name="Pursley I."/>
            <person name="Horton D.L."/>
            <person name="Alikhan N.F."/>
            <person name="Baker D."/>
            <person name="Gharbi K."/>
            <person name="Hall N."/>
            <person name="Watson M."/>
            <person name="Adriaenssens E.M."/>
            <person name="Foster-Nyarko E."/>
            <person name="Jarju S."/>
            <person name="Secka A."/>
            <person name="Antonio M."/>
            <person name="Oren A."/>
            <person name="Chaudhuri R.R."/>
            <person name="La Ragione R."/>
            <person name="Hildebrand F."/>
            <person name="Pallen M.J."/>
        </authorList>
    </citation>
    <scope>NUCLEOTIDE SEQUENCE</scope>
    <source>
        <strain evidence="9">CHK180-2868</strain>
    </source>
</reference>
<dbReference type="InterPro" id="IPR004776">
    <property type="entry name" value="Mem_transp_PIN-like"/>
</dbReference>
<dbReference type="Pfam" id="PF03547">
    <property type="entry name" value="Mem_trans"/>
    <property type="match status" value="1"/>
</dbReference>
<keyword evidence="6 8" id="KW-1133">Transmembrane helix</keyword>
<evidence type="ECO:0000256" key="6">
    <source>
        <dbReference type="ARBA" id="ARBA00022989"/>
    </source>
</evidence>
<feature type="transmembrane region" description="Helical" evidence="8">
    <location>
        <begin position="180"/>
        <end position="204"/>
    </location>
</feature>
<dbReference type="Gene3D" id="1.20.1530.20">
    <property type="match status" value="1"/>
</dbReference>
<dbReference type="PANTHER" id="PTHR36838">
    <property type="entry name" value="AUXIN EFFLUX CARRIER FAMILY PROTEIN"/>
    <property type="match status" value="1"/>
</dbReference>
<feature type="transmembrane region" description="Helical" evidence="8">
    <location>
        <begin position="248"/>
        <end position="265"/>
    </location>
</feature>
<keyword evidence="7 8" id="KW-0472">Membrane</keyword>
<sequence length="305" mass="33124">MEIVLLKQICIMFLLIAVGMALVKTGYLSDQGAKDLGALLLRAVIPCVVIRSYITEFSVGRLMEQAESMLLTVLSLLIAMAVSYLVFGTRRRIENVAAAFSNVGFIGIPLIQSILGEEAIFYLTPLIAVLNILQWTYGVYIMTGDPKTIQIKTILSNPVVLALVAGFLIFVLQIPVPSVISGALGHMASMNTPLAMIILGTYVAQMNWRELLLTKSAYLCSLVRLVLIPAVTLLIFCLIPGIKTDIKLVILIAGSTPVGANIAIFAKQYGGDYKLSVVTVCLSTLACIVTVPVFYMFVERFLLSI</sequence>
<keyword evidence="3" id="KW-0813">Transport</keyword>